<dbReference type="GO" id="GO:0016616">
    <property type="term" value="F:oxidoreductase activity, acting on the CH-OH group of donors, NAD or NADP as acceptor"/>
    <property type="evidence" value="ECO:0007669"/>
    <property type="project" value="InterPro"/>
</dbReference>
<dbReference type="SUPFAM" id="SSF52413">
    <property type="entry name" value="UDP-glucose/GDP-mannose dehydrogenase C-terminal domain"/>
    <property type="match status" value="1"/>
</dbReference>
<dbReference type="GO" id="GO:0016628">
    <property type="term" value="F:oxidoreductase activity, acting on the CH-CH group of donors, NAD or NADP as acceptor"/>
    <property type="evidence" value="ECO:0007669"/>
    <property type="project" value="InterPro"/>
</dbReference>
<sequence>MTAKDAVTKIAVIGMGYVGIPCAALLAEVDGFEVTGIQRRSKRSGWKIDAINAGKSPIEGDEPGLDELIAKVVKKGTFKVTDDFSAISDMDIVLIDVQTPTDGTDHKPQYLSLKEVAREIGTYMKKGVLIITESTVAPGTTEHVVQPILERKSGLKAGADFSLAYSYERVMPGKLIDYIVNLPRIVGGIDKESEIRAKEMYGKIVKAEIHTTDVLTAETTKTIENAYRDVNIAFSNEMALICESLGLDVYEVQRLINTREERMMHYPGSGVGGHCLPKDTWLLLYGLKMYGQKEVETNFVQLARSINEYMPHHMANLLSECLEEKGVELPDAKIVILGVAYLENSDDTRNTPAYSLISNLSAYGTEIIAHDPFVRDFPEAELSKDLMGAAKGADALLLVTKHAEYYDMDLAKLKKTMRTPIIVDGRDVIDPLKAKDAGFVYRGIGKGNARA</sequence>
<dbReference type="Pfam" id="PF03721">
    <property type="entry name" value="UDPG_MGDP_dh_N"/>
    <property type="match status" value="1"/>
</dbReference>
<dbReference type="InterPro" id="IPR014027">
    <property type="entry name" value="UDP-Glc/GDP-Man_DH_C"/>
</dbReference>
<evidence type="ECO:0000256" key="1">
    <source>
        <dbReference type="ARBA" id="ARBA00006601"/>
    </source>
</evidence>
<evidence type="ECO:0000256" key="2">
    <source>
        <dbReference type="ARBA" id="ARBA00023002"/>
    </source>
</evidence>
<dbReference type="GO" id="GO:0000271">
    <property type="term" value="P:polysaccharide biosynthetic process"/>
    <property type="evidence" value="ECO:0007669"/>
    <property type="project" value="InterPro"/>
</dbReference>
<accession>A0A9D8KG74</accession>
<dbReference type="InterPro" id="IPR008927">
    <property type="entry name" value="6-PGluconate_DH-like_C_sf"/>
</dbReference>
<dbReference type="InterPro" id="IPR017476">
    <property type="entry name" value="UDP-Glc/GDP-Man"/>
</dbReference>
<dbReference type="PANTHER" id="PTHR43491:SF2">
    <property type="entry name" value="UDP-N-ACETYL-D-MANNOSAMINE DEHYDROGENASE"/>
    <property type="match status" value="1"/>
</dbReference>
<dbReference type="InterPro" id="IPR036291">
    <property type="entry name" value="NAD(P)-bd_dom_sf"/>
</dbReference>
<evidence type="ECO:0000259" key="5">
    <source>
        <dbReference type="SMART" id="SM00984"/>
    </source>
</evidence>
<organism evidence="6 7">
    <name type="scientific">Candidatus Zymogenus saltonus</name>
    <dbReference type="NCBI Taxonomy" id="2844893"/>
    <lineage>
        <taxon>Bacteria</taxon>
        <taxon>Deltaproteobacteria</taxon>
        <taxon>Candidatus Zymogenia</taxon>
        <taxon>Candidatus Zymogeniales</taxon>
        <taxon>Candidatus Zymogenaceae</taxon>
        <taxon>Candidatus Zymogenus</taxon>
    </lineage>
</organism>
<gene>
    <name evidence="6" type="ORF">JW984_10415</name>
</gene>
<evidence type="ECO:0000313" key="7">
    <source>
        <dbReference type="Proteomes" id="UP000809273"/>
    </source>
</evidence>
<dbReference type="Gene3D" id="3.40.50.720">
    <property type="entry name" value="NAD(P)-binding Rossmann-like Domain"/>
    <property type="match status" value="2"/>
</dbReference>
<proteinExistence type="inferred from homology"/>
<feature type="domain" description="UDP-glucose/GDP-mannose dehydrogenase C-terminal" evidence="5">
    <location>
        <begin position="335"/>
        <end position="431"/>
    </location>
</feature>
<dbReference type="NCBIfam" id="TIGR03026">
    <property type="entry name" value="NDP-sugDHase"/>
    <property type="match status" value="1"/>
</dbReference>
<reference evidence="6" key="1">
    <citation type="journal article" date="2021" name="Environ. Microbiol.">
        <title>Genomic characterization of three novel Desulfobacterota classes expand the metabolic and phylogenetic diversity of the phylum.</title>
        <authorList>
            <person name="Murphy C.L."/>
            <person name="Biggerstaff J."/>
            <person name="Eichhorn A."/>
            <person name="Ewing E."/>
            <person name="Shahan R."/>
            <person name="Soriano D."/>
            <person name="Stewart S."/>
            <person name="VanMol K."/>
            <person name="Walker R."/>
            <person name="Walters P."/>
            <person name="Elshahed M.S."/>
            <person name="Youssef N.H."/>
        </authorList>
    </citation>
    <scope>NUCLEOTIDE SEQUENCE</scope>
    <source>
        <strain evidence="6">Zod_Metabat.24</strain>
    </source>
</reference>
<reference evidence="6" key="2">
    <citation type="submission" date="2021-01" db="EMBL/GenBank/DDBJ databases">
        <authorList>
            <person name="Hahn C.R."/>
            <person name="Youssef N.H."/>
            <person name="Elshahed M."/>
        </authorList>
    </citation>
    <scope>NUCLEOTIDE SEQUENCE</scope>
    <source>
        <strain evidence="6">Zod_Metabat.24</strain>
    </source>
</reference>
<dbReference type="SUPFAM" id="SSF48179">
    <property type="entry name" value="6-phosphogluconate dehydrogenase C-terminal domain-like"/>
    <property type="match status" value="1"/>
</dbReference>
<dbReference type="PANTHER" id="PTHR43491">
    <property type="entry name" value="UDP-N-ACETYL-D-MANNOSAMINE DEHYDROGENASE"/>
    <property type="match status" value="1"/>
</dbReference>
<evidence type="ECO:0000256" key="3">
    <source>
        <dbReference type="ARBA" id="ARBA00023027"/>
    </source>
</evidence>
<dbReference type="SUPFAM" id="SSF51735">
    <property type="entry name" value="NAD(P)-binding Rossmann-fold domains"/>
    <property type="match status" value="1"/>
</dbReference>
<dbReference type="InterPro" id="IPR036220">
    <property type="entry name" value="UDP-Glc/GDP-Man_DH_C_sf"/>
</dbReference>
<keyword evidence="2" id="KW-0560">Oxidoreductase</keyword>
<dbReference type="PIRSF" id="PIRSF000124">
    <property type="entry name" value="UDPglc_GDPman_dh"/>
    <property type="match status" value="1"/>
</dbReference>
<dbReference type="PIRSF" id="PIRSF500136">
    <property type="entry name" value="UDP_ManNAc_DH"/>
    <property type="match status" value="1"/>
</dbReference>
<evidence type="ECO:0000313" key="6">
    <source>
        <dbReference type="EMBL" id="MBN1573597.1"/>
    </source>
</evidence>
<comment type="similarity">
    <text evidence="1 4">Belongs to the UDP-glucose/GDP-mannose dehydrogenase family.</text>
</comment>
<dbReference type="InterPro" id="IPR001732">
    <property type="entry name" value="UDP-Glc/GDP-Man_DH_N"/>
</dbReference>
<dbReference type="Pfam" id="PF03720">
    <property type="entry name" value="UDPG_MGDP_dh_C"/>
    <property type="match status" value="1"/>
</dbReference>
<dbReference type="AlphaFoldDB" id="A0A9D8KG74"/>
<dbReference type="SMART" id="SM00984">
    <property type="entry name" value="UDPG_MGDP_dh_C"/>
    <property type="match status" value="1"/>
</dbReference>
<dbReference type="Pfam" id="PF00984">
    <property type="entry name" value="UDPG_MGDP_dh"/>
    <property type="match status" value="1"/>
</dbReference>
<name>A0A9D8KG74_9DELT</name>
<dbReference type="EMBL" id="JAFGIX010000053">
    <property type="protein sequence ID" value="MBN1573597.1"/>
    <property type="molecule type" value="Genomic_DNA"/>
</dbReference>
<evidence type="ECO:0000256" key="4">
    <source>
        <dbReference type="PIRNR" id="PIRNR000124"/>
    </source>
</evidence>
<dbReference type="GO" id="GO:0051287">
    <property type="term" value="F:NAD binding"/>
    <property type="evidence" value="ECO:0007669"/>
    <property type="project" value="InterPro"/>
</dbReference>
<dbReference type="InterPro" id="IPR014026">
    <property type="entry name" value="UDP-Glc/GDP-Man_DH_dimer"/>
</dbReference>
<dbReference type="InterPro" id="IPR028359">
    <property type="entry name" value="UDP_ManNAc/GlcNAc_DH"/>
</dbReference>
<protein>
    <submittedName>
        <fullName evidence="6">Nucleotide sugar dehydrogenase</fullName>
    </submittedName>
</protein>
<dbReference type="Proteomes" id="UP000809273">
    <property type="component" value="Unassembled WGS sequence"/>
</dbReference>
<keyword evidence="3" id="KW-0520">NAD</keyword>
<comment type="caution">
    <text evidence="6">The sequence shown here is derived from an EMBL/GenBank/DDBJ whole genome shotgun (WGS) entry which is preliminary data.</text>
</comment>